<dbReference type="GO" id="GO:0016881">
    <property type="term" value="F:acid-amino acid ligase activity"/>
    <property type="evidence" value="ECO:0007669"/>
    <property type="project" value="UniProtKB-ARBA"/>
</dbReference>
<protein>
    <submittedName>
        <fullName evidence="5">Siderophore synthetase</fullName>
    </submittedName>
</protein>
<dbReference type="RefSeq" id="WP_107640526.1">
    <property type="nucleotide sequence ID" value="NZ_PZHX01000031.1"/>
</dbReference>
<evidence type="ECO:0000313" key="5">
    <source>
        <dbReference type="EMBL" id="PTK29318.1"/>
    </source>
</evidence>
<comment type="pathway">
    <text evidence="1">Siderophore biosynthesis.</text>
</comment>
<dbReference type="InterPro" id="IPR007310">
    <property type="entry name" value="Aerobactin_biosyn_IucA/IucC_N"/>
</dbReference>
<evidence type="ECO:0000256" key="2">
    <source>
        <dbReference type="ARBA" id="ARBA00007832"/>
    </source>
</evidence>
<dbReference type="AlphaFoldDB" id="A0A974KW31"/>
<organism evidence="5 6">
    <name type="scientific">Staphylococcus hominis</name>
    <dbReference type="NCBI Taxonomy" id="1290"/>
    <lineage>
        <taxon>Bacteria</taxon>
        <taxon>Bacillati</taxon>
        <taxon>Bacillota</taxon>
        <taxon>Bacilli</taxon>
        <taxon>Bacillales</taxon>
        <taxon>Staphylococcaceae</taxon>
        <taxon>Staphylococcus</taxon>
    </lineage>
</organism>
<proteinExistence type="inferred from homology"/>
<evidence type="ECO:0000259" key="3">
    <source>
        <dbReference type="Pfam" id="PF04183"/>
    </source>
</evidence>
<feature type="domain" description="Aerobactin siderophore biosynthesis IucA/IucC-like C-terminal" evidence="4">
    <location>
        <begin position="412"/>
        <end position="567"/>
    </location>
</feature>
<dbReference type="PANTHER" id="PTHR34384">
    <property type="entry name" value="L-2,3-DIAMINOPROPANOATE--CITRATE LIGASE"/>
    <property type="match status" value="1"/>
</dbReference>
<dbReference type="Pfam" id="PF06276">
    <property type="entry name" value="FhuF"/>
    <property type="match status" value="1"/>
</dbReference>
<dbReference type="EMBL" id="PZHX01000031">
    <property type="protein sequence ID" value="PTK29318.1"/>
    <property type="molecule type" value="Genomic_DNA"/>
</dbReference>
<dbReference type="GO" id="GO:0019290">
    <property type="term" value="P:siderophore biosynthetic process"/>
    <property type="evidence" value="ECO:0007669"/>
    <property type="project" value="InterPro"/>
</dbReference>
<dbReference type="PANTHER" id="PTHR34384:SF6">
    <property type="entry name" value="STAPHYLOFERRIN B SYNTHASE"/>
    <property type="match status" value="1"/>
</dbReference>
<feature type="domain" description="Aerobactin siderophore biosynthesis IucA/IucC N-terminal" evidence="3">
    <location>
        <begin position="157"/>
        <end position="383"/>
    </location>
</feature>
<name>A0A974KW31_STAHO</name>
<dbReference type="InterPro" id="IPR022770">
    <property type="entry name" value="IucA/IucC-like_C"/>
</dbReference>
<reference evidence="5 6" key="1">
    <citation type="journal article" date="2016" name="Front. Microbiol.">
        <title>Comprehensive Phylogenetic Analysis of Bovine Non-aureus Staphylococci Species Based on Whole-Genome Sequencing.</title>
        <authorList>
            <person name="Naushad S."/>
            <person name="Barkema H.W."/>
            <person name="Luby C."/>
            <person name="Condas L.A."/>
            <person name="Nobrega D.B."/>
            <person name="Carson D.A."/>
            <person name="De Buck J."/>
        </authorList>
    </citation>
    <scope>NUCLEOTIDE SEQUENCE [LARGE SCALE GENOMIC DNA]</scope>
    <source>
        <strain evidence="5 6">SNUC 5336</strain>
    </source>
</reference>
<dbReference type="InterPro" id="IPR037455">
    <property type="entry name" value="LucA/IucC-like"/>
</dbReference>
<evidence type="ECO:0000313" key="6">
    <source>
        <dbReference type="Proteomes" id="UP000241540"/>
    </source>
</evidence>
<dbReference type="Pfam" id="PF04183">
    <property type="entry name" value="IucA_IucC"/>
    <property type="match status" value="1"/>
</dbReference>
<dbReference type="Proteomes" id="UP000241540">
    <property type="component" value="Unassembled WGS sequence"/>
</dbReference>
<evidence type="ECO:0000256" key="1">
    <source>
        <dbReference type="ARBA" id="ARBA00004924"/>
    </source>
</evidence>
<comment type="caution">
    <text evidence="5">The sequence shown here is derived from an EMBL/GenBank/DDBJ whole genome shotgun (WGS) entry which is preliminary data.</text>
</comment>
<comment type="similarity">
    <text evidence="2">Belongs to the IucA/IucC family.</text>
</comment>
<accession>A0A974KW31</accession>
<sequence length="585" mass="68947">MLNEWKHADRNMQYRVINALIKENIWTHSTTIFKENHYITIEFEQVLLNVHYKYESALSRYEFDGPIIYINHQHKESVDSLEKLLDILVTDFHIDIPFHLKSELIHSRDSFIEVYKAFDTRHEYLQRHDKYINASERLNFFTWLEKLKKDNDIDDVLYSESLIFEGHPTHPLTKTKLPLSMEEVRTYSPEFEKIINLKVMLIHNEYVNVTTILDHSQFILNEVIPEYIDELHTFMNDRERLLKDYKVILVHPWQYEHTIRNKYKEWLQDHILISTPFHVPSKATSSFRTMSLINHPYHVKLPVNVQATSAVRTVSPETTIDGPKLSQALHRELNQYTQLDVALEPYGLFAKTDSDDARQLACIIREKPFTKDDGILLVTGALVNKNVVDNEITVDSYLKWMNDDINQHTIHQFMRNYTRQLVTPLLALIQDYGIALEAHMQNTLVHLGPKYQIQFIVRDLGGSRIDIKTLSQKLKHIEVENKSLLADSIEEVIMKFQHAVVQNQLAELIFHFKKYDFIKEEELFNIIQEEIEVAINDTKPHADTLRKVLFGPIITVKALLKMRMKKKVKKYLNISLDNPIKREVN</sequence>
<gene>
    <name evidence="5" type="ORF">BUZ51_11485</name>
</gene>
<evidence type="ECO:0000259" key="4">
    <source>
        <dbReference type="Pfam" id="PF06276"/>
    </source>
</evidence>
<dbReference type="Gene3D" id="1.10.510.40">
    <property type="match status" value="1"/>
</dbReference>